<dbReference type="Pfam" id="PF03466">
    <property type="entry name" value="LysR_substrate"/>
    <property type="match status" value="1"/>
</dbReference>
<evidence type="ECO:0000313" key="7">
    <source>
        <dbReference type="Proteomes" id="UP000182409"/>
    </source>
</evidence>
<feature type="domain" description="HTH lysR-type" evidence="5">
    <location>
        <begin position="1"/>
        <end position="58"/>
    </location>
</feature>
<dbReference type="AlphaFoldDB" id="A0A1H4SNL5"/>
<dbReference type="InterPro" id="IPR000847">
    <property type="entry name" value="LysR_HTH_N"/>
</dbReference>
<proteinExistence type="inferred from homology"/>
<reference evidence="6 7" key="1">
    <citation type="submission" date="2016-10" db="EMBL/GenBank/DDBJ databases">
        <authorList>
            <person name="de Groot N.N."/>
        </authorList>
    </citation>
    <scope>NUCLEOTIDE SEQUENCE [LARGE SCALE GENOMIC DNA]</scope>
    <source>
        <strain evidence="6 7">AB35.6</strain>
    </source>
</reference>
<dbReference type="RefSeq" id="WP_074655265.1">
    <property type="nucleotide sequence ID" value="NZ_FNSD01000001.1"/>
</dbReference>
<dbReference type="PRINTS" id="PR00039">
    <property type="entry name" value="HTHLYSR"/>
</dbReference>
<dbReference type="Proteomes" id="UP000182409">
    <property type="component" value="Unassembled WGS sequence"/>
</dbReference>
<keyword evidence="2" id="KW-0805">Transcription regulation</keyword>
<dbReference type="InterPro" id="IPR036388">
    <property type="entry name" value="WH-like_DNA-bd_sf"/>
</dbReference>
<dbReference type="InterPro" id="IPR005119">
    <property type="entry name" value="LysR_subst-bd"/>
</dbReference>
<dbReference type="PANTHER" id="PTHR30346">
    <property type="entry name" value="TRANSCRIPTIONAL DUAL REGULATOR HCAR-RELATED"/>
    <property type="match status" value="1"/>
</dbReference>
<dbReference type="PROSITE" id="PS50931">
    <property type="entry name" value="HTH_LYSR"/>
    <property type="match status" value="1"/>
</dbReference>
<organism evidence="6 7">
    <name type="scientific">Terriglobus roseus</name>
    <dbReference type="NCBI Taxonomy" id="392734"/>
    <lineage>
        <taxon>Bacteria</taxon>
        <taxon>Pseudomonadati</taxon>
        <taxon>Acidobacteriota</taxon>
        <taxon>Terriglobia</taxon>
        <taxon>Terriglobales</taxon>
        <taxon>Acidobacteriaceae</taxon>
        <taxon>Terriglobus</taxon>
    </lineage>
</organism>
<evidence type="ECO:0000259" key="5">
    <source>
        <dbReference type="PROSITE" id="PS50931"/>
    </source>
</evidence>
<dbReference type="GO" id="GO:0032993">
    <property type="term" value="C:protein-DNA complex"/>
    <property type="evidence" value="ECO:0007669"/>
    <property type="project" value="TreeGrafter"/>
</dbReference>
<evidence type="ECO:0000256" key="4">
    <source>
        <dbReference type="ARBA" id="ARBA00023163"/>
    </source>
</evidence>
<dbReference type="SUPFAM" id="SSF53850">
    <property type="entry name" value="Periplasmic binding protein-like II"/>
    <property type="match status" value="1"/>
</dbReference>
<accession>A0A1H4SNL5</accession>
<dbReference type="FunFam" id="1.10.10.10:FF:000001">
    <property type="entry name" value="LysR family transcriptional regulator"/>
    <property type="match status" value="1"/>
</dbReference>
<dbReference type="Pfam" id="PF00126">
    <property type="entry name" value="HTH_1"/>
    <property type="match status" value="1"/>
</dbReference>
<evidence type="ECO:0000256" key="1">
    <source>
        <dbReference type="ARBA" id="ARBA00009437"/>
    </source>
</evidence>
<sequence length="300" mass="33747">MELRHLRYFVAVAEQQSFSRAAGLLHVSQSAISEQMADLEGEIGVRLLDRGSRRTLLTDTGKVFLQHAQRVLEESKSAVQEAQRAERGEVGSLRIGFFAGGLGDGFPRLIRSFREKHPQVELSLVEMSVSEQWPALLEGRLDIAFTRVPEPQFQRDIRFEIIQHDPMVAILPRTHARAEAKRIDVKDLAKDRFVVSSRATSPSVFDKLIELCSDAGFVPNIVSTNTVWSSVTLMVQSGEGVSLLPVNHQQPSATDLSFVPLKAKNAFVELCVCWAAKRDRQLLRSFRELTRLHVRGHERL</sequence>
<evidence type="ECO:0000256" key="2">
    <source>
        <dbReference type="ARBA" id="ARBA00023015"/>
    </source>
</evidence>
<dbReference type="CDD" id="cd08414">
    <property type="entry name" value="PBP2_LTTR_aromatics_like"/>
    <property type="match status" value="1"/>
</dbReference>
<evidence type="ECO:0000256" key="3">
    <source>
        <dbReference type="ARBA" id="ARBA00023125"/>
    </source>
</evidence>
<dbReference type="PANTHER" id="PTHR30346:SF0">
    <property type="entry name" value="HCA OPERON TRANSCRIPTIONAL ACTIVATOR HCAR"/>
    <property type="match status" value="1"/>
</dbReference>
<keyword evidence="4" id="KW-0804">Transcription</keyword>
<dbReference type="EMBL" id="FNSD01000001">
    <property type="protein sequence ID" value="SEC45640.1"/>
    <property type="molecule type" value="Genomic_DNA"/>
</dbReference>
<dbReference type="SUPFAM" id="SSF46785">
    <property type="entry name" value="Winged helix' DNA-binding domain"/>
    <property type="match status" value="1"/>
</dbReference>
<keyword evidence="3" id="KW-0238">DNA-binding</keyword>
<dbReference type="GO" id="GO:0003677">
    <property type="term" value="F:DNA binding"/>
    <property type="evidence" value="ECO:0007669"/>
    <property type="project" value="UniProtKB-KW"/>
</dbReference>
<evidence type="ECO:0000313" key="6">
    <source>
        <dbReference type="EMBL" id="SEC45640.1"/>
    </source>
</evidence>
<dbReference type="Gene3D" id="3.40.190.10">
    <property type="entry name" value="Periplasmic binding protein-like II"/>
    <property type="match status" value="2"/>
</dbReference>
<dbReference type="GO" id="GO:0003700">
    <property type="term" value="F:DNA-binding transcription factor activity"/>
    <property type="evidence" value="ECO:0007669"/>
    <property type="project" value="InterPro"/>
</dbReference>
<dbReference type="OrthoDB" id="108771at2"/>
<name>A0A1H4SNL5_9BACT</name>
<gene>
    <name evidence="6" type="ORF">SAMN05443244_3503</name>
</gene>
<dbReference type="Gene3D" id="1.10.10.10">
    <property type="entry name" value="Winged helix-like DNA-binding domain superfamily/Winged helix DNA-binding domain"/>
    <property type="match status" value="1"/>
</dbReference>
<comment type="similarity">
    <text evidence="1">Belongs to the LysR transcriptional regulatory family.</text>
</comment>
<dbReference type="InterPro" id="IPR036390">
    <property type="entry name" value="WH_DNA-bd_sf"/>
</dbReference>
<protein>
    <submittedName>
        <fullName evidence="6">Transcriptional regulator, LysR family</fullName>
    </submittedName>
</protein>